<sequence>MIGFIAELTGLKASFALMSLVGLMVSILVYLSKKSFMPKAAL</sequence>
<organism evidence="2 3">
    <name type="scientific">Cyclobacterium qasimii M12-11B</name>
    <dbReference type="NCBI Taxonomy" id="641524"/>
    <lineage>
        <taxon>Bacteria</taxon>
        <taxon>Pseudomonadati</taxon>
        <taxon>Bacteroidota</taxon>
        <taxon>Cytophagia</taxon>
        <taxon>Cytophagales</taxon>
        <taxon>Cyclobacteriaceae</taxon>
        <taxon>Cyclobacterium</taxon>
    </lineage>
</organism>
<evidence type="ECO:0000313" key="2">
    <source>
        <dbReference type="EMBL" id="EPR67452.1"/>
    </source>
</evidence>
<evidence type="ECO:0000256" key="1">
    <source>
        <dbReference type="SAM" id="Phobius"/>
    </source>
</evidence>
<name>S7VD02_9BACT</name>
<keyword evidence="1" id="KW-0472">Membrane</keyword>
<keyword evidence="1" id="KW-0812">Transmembrane</keyword>
<feature type="transmembrane region" description="Helical" evidence="1">
    <location>
        <begin position="13"/>
        <end position="31"/>
    </location>
</feature>
<comment type="caution">
    <text evidence="2">The sequence shown here is derived from an EMBL/GenBank/DDBJ whole genome shotgun (WGS) entry which is preliminary data.</text>
</comment>
<protein>
    <submittedName>
        <fullName evidence="2">Uncharacterized protein</fullName>
    </submittedName>
</protein>
<dbReference type="AlphaFoldDB" id="S7VD02"/>
<evidence type="ECO:0000313" key="3">
    <source>
        <dbReference type="Proteomes" id="UP000014974"/>
    </source>
</evidence>
<reference evidence="2 3" key="1">
    <citation type="journal article" date="2013" name="Genome Announc.">
        <title>Draft Genome Sequence of Cyclobacterium qasimii Strain M12-11BT, Isolated from Arctic Marine Sediment.</title>
        <authorList>
            <person name="Shivaji S."/>
            <person name="Ara S."/>
            <person name="Singh A."/>
            <person name="Kumar Pinnaka A."/>
        </authorList>
    </citation>
    <scope>NUCLEOTIDE SEQUENCE [LARGE SCALE GENOMIC DNA]</scope>
    <source>
        <strain evidence="2 3">M12-11B</strain>
    </source>
</reference>
<keyword evidence="1" id="KW-1133">Transmembrane helix</keyword>
<gene>
    <name evidence="2" type="ORF">ADICYQ_3476</name>
</gene>
<accession>S7VD02</accession>
<proteinExistence type="predicted"/>
<dbReference type="EMBL" id="ATNM01000123">
    <property type="protein sequence ID" value="EPR67452.1"/>
    <property type="molecule type" value="Genomic_DNA"/>
</dbReference>
<dbReference type="STRING" id="641524.ADICYQ_3476"/>
<dbReference type="Proteomes" id="UP000014974">
    <property type="component" value="Unassembled WGS sequence"/>
</dbReference>